<comment type="caution">
    <text evidence="2">The sequence shown here is derived from an EMBL/GenBank/DDBJ whole genome shotgun (WGS) entry which is preliminary data.</text>
</comment>
<keyword evidence="3" id="KW-1185">Reference proteome</keyword>
<dbReference type="Proteomes" id="UP000316213">
    <property type="component" value="Unassembled WGS sequence"/>
</dbReference>
<reference evidence="2 3" key="1">
    <citation type="submission" date="2019-02" db="EMBL/GenBank/DDBJ databases">
        <title>Deep-cultivation of Planctomycetes and their phenomic and genomic characterization uncovers novel biology.</title>
        <authorList>
            <person name="Wiegand S."/>
            <person name="Jogler M."/>
            <person name="Boedeker C."/>
            <person name="Pinto D."/>
            <person name="Vollmers J."/>
            <person name="Rivas-Marin E."/>
            <person name="Kohn T."/>
            <person name="Peeters S.H."/>
            <person name="Heuer A."/>
            <person name="Rast P."/>
            <person name="Oberbeckmann S."/>
            <person name="Bunk B."/>
            <person name="Jeske O."/>
            <person name="Meyerdierks A."/>
            <person name="Storesund J.E."/>
            <person name="Kallscheuer N."/>
            <person name="Luecker S."/>
            <person name="Lage O.M."/>
            <person name="Pohl T."/>
            <person name="Merkel B.J."/>
            <person name="Hornburger P."/>
            <person name="Mueller R.-W."/>
            <person name="Bruemmer F."/>
            <person name="Labrenz M."/>
            <person name="Spormann A.M."/>
            <person name="Op Den Camp H."/>
            <person name="Overmann J."/>
            <person name="Amann R."/>
            <person name="Jetten M.S.M."/>
            <person name="Mascher T."/>
            <person name="Medema M.H."/>
            <person name="Devos D.P."/>
            <person name="Kaster A.-K."/>
            <person name="Ovreas L."/>
            <person name="Rohde M."/>
            <person name="Galperin M.Y."/>
            <person name="Jogler C."/>
        </authorList>
    </citation>
    <scope>NUCLEOTIDE SEQUENCE [LARGE SCALE GENOMIC DNA]</scope>
    <source>
        <strain evidence="2 3">Pla100</strain>
    </source>
</reference>
<accession>A0A5C6AAU5</accession>
<dbReference type="Gene3D" id="1.10.10.2830">
    <property type="match status" value="1"/>
</dbReference>
<dbReference type="RefSeq" id="WP_146577811.1">
    <property type="nucleotide sequence ID" value="NZ_SJPM01000004.1"/>
</dbReference>
<dbReference type="AlphaFoldDB" id="A0A5C6AAU5"/>
<organism evidence="2 3">
    <name type="scientific">Neorhodopirellula pilleata</name>
    <dbReference type="NCBI Taxonomy" id="2714738"/>
    <lineage>
        <taxon>Bacteria</taxon>
        <taxon>Pseudomonadati</taxon>
        <taxon>Planctomycetota</taxon>
        <taxon>Planctomycetia</taxon>
        <taxon>Pirellulales</taxon>
        <taxon>Pirellulaceae</taxon>
        <taxon>Neorhodopirellula</taxon>
    </lineage>
</organism>
<sequence>MSHFKIQFETSSSSHGRQRVGAPKPKKSSAPAKLPHITKLIALAIRLEHLLATGQVKDQAEIARTAGITRARVTQIINLTQLAPDIQEAILNLEPTTDHVPRFREREVRTIAIVPNWEKQRMLWKRLVKRTS</sequence>
<evidence type="ECO:0000256" key="1">
    <source>
        <dbReference type="SAM" id="MobiDB-lite"/>
    </source>
</evidence>
<evidence type="ECO:0000313" key="2">
    <source>
        <dbReference type="EMBL" id="TWT97162.1"/>
    </source>
</evidence>
<proteinExistence type="predicted"/>
<evidence type="ECO:0000313" key="3">
    <source>
        <dbReference type="Proteomes" id="UP000316213"/>
    </source>
</evidence>
<protein>
    <submittedName>
        <fullName evidence="2">Uncharacterized protein</fullName>
    </submittedName>
</protein>
<dbReference type="EMBL" id="SJPM01000004">
    <property type="protein sequence ID" value="TWT97162.1"/>
    <property type="molecule type" value="Genomic_DNA"/>
</dbReference>
<dbReference type="OrthoDB" id="286340at2"/>
<dbReference type="SUPFAM" id="SSF109709">
    <property type="entry name" value="KorB DNA-binding domain-like"/>
    <property type="match status" value="1"/>
</dbReference>
<name>A0A5C6AAU5_9BACT</name>
<feature type="region of interest" description="Disordered" evidence="1">
    <location>
        <begin position="1"/>
        <end position="31"/>
    </location>
</feature>
<gene>
    <name evidence="2" type="ORF">Pla100_23110</name>
</gene>